<reference evidence="6" key="1">
    <citation type="submission" date="2023-03" db="EMBL/GenBank/DDBJ databases">
        <title>Massive genome expansion in bonnet fungi (Mycena s.s.) driven by repeated elements and novel gene families across ecological guilds.</title>
        <authorList>
            <consortium name="Lawrence Berkeley National Laboratory"/>
            <person name="Harder C.B."/>
            <person name="Miyauchi S."/>
            <person name="Viragh M."/>
            <person name="Kuo A."/>
            <person name="Thoen E."/>
            <person name="Andreopoulos B."/>
            <person name="Lu D."/>
            <person name="Skrede I."/>
            <person name="Drula E."/>
            <person name="Henrissat B."/>
            <person name="Morin E."/>
            <person name="Kohler A."/>
            <person name="Barry K."/>
            <person name="LaButti K."/>
            <person name="Morin E."/>
            <person name="Salamov A."/>
            <person name="Lipzen A."/>
            <person name="Mereny Z."/>
            <person name="Hegedus B."/>
            <person name="Baldrian P."/>
            <person name="Stursova M."/>
            <person name="Weitz H."/>
            <person name="Taylor A."/>
            <person name="Grigoriev I.V."/>
            <person name="Nagy L.G."/>
            <person name="Martin F."/>
            <person name="Kauserud H."/>
        </authorList>
    </citation>
    <scope>NUCLEOTIDE SEQUENCE</scope>
    <source>
        <strain evidence="6">CBHHK173m</strain>
    </source>
</reference>
<feature type="domain" description="MYND-type" evidence="5">
    <location>
        <begin position="272"/>
        <end position="315"/>
    </location>
</feature>
<keyword evidence="7" id="KW-1185">Reference proteome</keyword>
<evidence type="ECO:0000313" key="6">
    <source>
        <dbReference type="EMBL" id="KAJ7082675.1"/>
    </source>
</evidence>
<dbReference type="SUPFAM" id="SSF144232">
    <property type="entry name" value="HIT/MYND zinc finger-like"/>
    <property type="match status" value="1"/>
</dbReference>
<name>A0AAD6TX51_9AGAR</name>
<evidence type="ECO:0000256" key="4">
    <source>
        <dbReference type="PROSITE-ProRule" id="PRU00134"/>
    </source>
</evidence>
<gene>
    <name evidence="6" type="ORF">B0H15DRAFT_852315</name>
</gene>
<proteinExistence type="predicted"/>
<keyword evidence="2 4" id="KW-0863">Zinc-finger</keyword>
<dbReference type="EMBL" id="JARJCN010000044">
    <property type="protein sequence ID" value="KAJ7082675.1"/>
    <property type="molecule type" value="Genomic_DNA"/>
</dbReference>
<keyword evidence="3" id="KW-0862">Zinc</keyword>
<dbReference type="InterPro" id="IPR036770">
    <property type="entry name" value="Ankyrin_rpt-contain_sf"/>
</dbReference>
<evidence type="ECO:0000256" key="2">
    <source>
        <dbReference type="ARBA" id="ARBA00022771"/>
    </source>
</evidence>
<protein>
    <recommendedName>
        <fullName evidence="5">MYND-type domain-containing protein</fullName>
    </recommendedName>
</protein>
<dbReference type="Proteomes" id="UP001222325">
    <property type="component" value="Unassembled WGS sequence"/>
</dbReference>
<dbReference type="InterPro" id="IPR002893">
    <property type="entry name" value="Znf_MYND"/>
</dbReference>
<evidence type="ECO:0000313" key="7">
    <source>
        <dbReference type="Proteomes" id="UP001222325"/>
    </source>
</evidence>
<dbReference type="PROSITE" id="PS50865">
    <property type="entry name" value="ZF_MYND_2"/>
    <property type="match status" value="1"/>
</dbReference>
<dbReference type="SUPFAM" id="SSF48403">
    <property type="entry name" value="Ankyrin repeat"/>
    <property type="match status" value="1"/>
</dbReference>
<evidence type="ECO:0000256" key="1">
    <source>
        <dbReference type="ARBA" id="ARBA00022723"/>
    </source>
</evidence>
<sequence length="369" mass="39406">MDSATRARMASMLNSSEGRPLSELVKTKEILKGAESQRLRTFCTSNTMSPARDLDAYARLLQTGDVAAVRAEFAQRVARHTAESTMDSTTQPTPEDAAAQEIYALAWGPTRLAVYNVLLHFRVLFPAHAPGYLAILRFLALEARVPVDMPDLSGTQALSVAIGTKPIVDLDVAQVLLAAGGDVNARNRYGATAAHEILQIWTPRDAGVVARAARALEWFLAHGGNTAIADGDGMRPRDMALRLASAAPGLLQFIEDADRVRGVRAQTVEGCCALCGRGAEEARLLKCGRCRAVRYCAPTARACQVLDWPQHKKSCVRSTPDRQAAATPSRQAADGGFAFLGTKIGGASDSRGAGCSLADCESRLSLCIL</sequence>
<keyword evidence="1" id="KW-0479">Metal-binding</keyword>
<evidence type="ECO:0000259" key="5">
    <source>
        <dbReference type="PROSITE" id="PS50865"/>
    </source>
</evidence>
<dbReference type="Pfam" id="PF01753">
    <property type="entry name" value="zf-MYND"/>
    <property type="match status" value="1"/>
</dbReference>
<dbReference type="Gene3D" id="1.25.40.20">
    <property type="entry name" value="Ankyrin repeat-containing domain"/>
    <property type="match status" value="1"/>
</dbReference>
<dbReference type="AlphaFoldDB" id="A0AAD6TX51"/>
<dbReference type="GO" id="GO:0008270">
    <property type="term" value="F:zinc ion binding"/>
    <property type="evidence" value="ECO:0007669"/>
    <property type="project" value="UniProtKB-KW"/>
</dbReference>
<evidence type="ECO:0000256" key="3">
    <source>
        <dbReference type="ARBA" id="ARBA00022833"/>
    </source>
</evidence>
<accession>A0AAD6TX51</accession>
<dbReference type="Gene3D" id="6.10.140.2220">
    <property type="match status" value="1"/>
</dbReference>
<comment type="caution">
    <text evidence="6">The sequence shown here is derived from an EMBL/GenBank/DDBJ whole genome shotgun (WGS) entry which is preliminary data.</text>
</comment>
<organism evidence="6 7">
    <name type="scientific">Mycena belliarum</name>
    <dbReference type="NCBI Taxonomy" id="1033014"/>
    <lineage>
        <taxon>Eukaryota</taxon>
        <taxon>Fungi</taxon>
        <taxon>Dikarya</taxon>
        <taxon>Basidiomycota</taxon>
        <taxon>Agaricomycotina</taxon>
        <taxon>Agaricomycetes</taxon>
        <taxon>Agaricomycetidae</taxon>
        <taxon>Agaricales</taxon>
        <taxon>Marasmiineae</taxon>
        <taxon>Mycenaceae</taxon>
        <taxon>Mycena</taxon>
    </lineage>
</organism>